<protein>
    <submittedName>
        <fullName evidence="1">Uncharacterized protein</fullName>
    </submittedName>
</protein>
<evidence type="ECO:0000313" key="1">
    <source>
        <dbReference type="EMBL" id="EFN79295.1"/>
    </source>
</evidence>
<keyword evidence="2" id="KW-1185">Reference proteome</keyword>
<feature type="non-terminal residue" evidence="1">
    <location>
        <position position="1"/>
    </location>
</feature>
<evidence type="ECO:0000313" key="2">
    <source>
        <dbReference type="Proteomes" id="UP000008237"/>
    </source>
</evidence>
<reference evidence="1 2" key="1">
    <citation type="journal article" date="2010" name="Science">
        <title>Genomic comparison of the ants Camponotus floridanus and Harpegnathos saltator.</title>
        <authorList>
            <person name="Bonasio R."/>
            <person name="Zhang G."/>
            <person name="Ye C."/>
            <person name="Mutti N.S."/>
            <person name="Fang X."/>
            <person name="Qin N."/>
            <person name="Donahue G."/>
            <person name="Yang P."/>
            <person name="Li Q."/>
            <person name="Li C."/>
            <person name="Zhang P."/>
            <person name="Huang Z."/>
            <person name="Berger S.L."/>
            <person name="Reinberg D."/>
            <person name="Wang J."/>
            <person name="Liebig J."/>
        </authorList>
    </citation>
    <scope>NUCLEOTIDE SEQUENCE [LARGE SCALE GENOMIC DNA]</scope>
    <source>
        <strain evidence="1 2">R22 G/1</strain>
    </source>
</reference>
<sequence>HDFDFVGPEILDCKPYYKQHLISEMY</sequence>
<dbReference type="EMBL" id="GL451438">
    <property type="protein sequence ID" value="EFN79295.1"/>
    <property type="molecule type" value="Genomic_DNA"/>
</dbReference>
<dbReference type="InParanoid" id="E2BYD5"/>
<feature type="non-terminal residue" evidence="1">
    <location>
        <position position="26"/>
    </location>
</feature>
<gene>
    <name evidence="1" type="ORF">EAI_06945</name>
</gene>
<dbReference type="AlphaFoldDB" id="E2BYD5"/>
<name>E2BYD5_HARSA</name>
<proteinExistence type="predicted"/>
<dbReference type="Proteomes" id="UP000008237">
    <property type="component" value="Unassembled WGS sequence"/>
</dbReference>
<accession>E2BYD5</accession>
<organism evidence="2">
    <name type="scientific">Harpegnathos saltator</name>
    <name type="common">Jerdon's jumping ant</name>
    <dbReference type="NCBI Taxonomy" id="610380"/>
    <lineage>
        <taxon>Eukaryota</taxon>
        <taxon>Metazoa</taxon>
        <taxon>Ecdysozoa</taxon>
        <taxon>Arthropoda</taxon>
        <taxon>Hexapoda</taxon>
        <taxon>Insecta</taxon>
        <taxon>Pterygota</taxon>
        <taxon>Neoptera</taxon>
        <taxon>Endopterygota</taxon>
        <taxon>Hymenoptera</taxon>
        <taxon>Apocrita</taxon>
        <taxon>Aculeata</taxon>
        <taxon>Formicoidea</taxon>
        <taxon>Formicidae</taxon>
        <taxon>Ponerinae</taxon>
        <taxon>Ponerini</taxon>
        <taxon>Harpegnathos</taxon>
    </lineage>
</organism>